<proteinExistence type="predicted"/>
<reference evidence="1" key="1">
    <citation type="submission" date="2023-03" db="EMBL/GenBank/DDBJ databases">
        <title>Near-Complete genome sequence of Lipomyces tetrasporous NRRL Y-64009, an oleaginous yeast capable of growing on lignocellulosic hydrolysates.</title>
        <authorList>
            <consortium name="Lawrence Berkeley National Laboratory"/>
            <person name="Jagtap S.S."/>
            <person name="Liu J.-J."/>
            <person name="Walukiewicz H.E."/>
            <person name="Pangilinan J."/>
            <person name="Lipzen A."/>
            <person name="Ahrendt S."/>
            <person name="Koriabine M."/>
            <person name="Cobaugh K."/>
            <person name="Salamov A."/>
            <person name="Yoshinaga Y."/>
            <person name="Ng V."/>
            <person name="Daum C."/>
            <person name="Grigoriev I.V."/>
            <person name="Slininger P.J."/>
            <person name="Dien B.S."/>
            <person name="Jin Y.-S."/>
            <person name="Rao C.V."/>
        </authorList>
    </citation>
    <scope>NUCLEOTIDE SEQUENCE</scope>
    <source>
        <strain evidence="1">NRRL Y-64009</strain>
    </source>
</reference>
<sequence>MLLRPVHHTRLLVVGCIALCFCLSVYFSASTANFAVGTGIKSAHLMRQAIGRTPFIGRTPRQCVDAYKMPGYMHTTEDREETRWIPFYPSFFDLPALPETEYPHPEDMGDILLNNRTVDDVILGTAPVPWFRLFRAYYEYLKKVADAEEKQQPVPELSPLDEFTRDHMSWTKDRRVLLMGDSVDRSLLEFLCEDMGQQFVEEGGKYLTKQTTAYCHIPLINITFVQWHIAGMYTFRPEWWWMPMKIVSFEERYKEIYEPVSMPRLIGHSGSGPDLILLQSGLWDQVAFLSGAHFHKMQALPEEDRTAFVIGRPRDPLTIDQLRFVSKRFIKFVEFMKDVFGDDVPMMYRSSAVRKDGKDEDAGILSIDRMLRSLVTTKFNMEIFEWSKLAYGATGEYKDFIHFKKGRMSWLFSDMLLHYLFRASGGVEVEGNVTKWPREETMHGLKNNWDMCHDYLVDTTNR</sequence>
<name>A0AAD7VP45_9ASCO</name>
<dbReference type="Proteomes" id="UP001217417">
    <property type="component" value="Unassembled WGS sequence"/>
</dbReference>
<evidence type="ECO:0000313" key="2">
    <source>
        <dbReference type="Proteomes" id="UP001217417"/>
    </source>
</evidence>
<accession>A0AAD7VP45</accession>
<dbReference type="RefSeq" id="XP_056040762.1">
    <property type="nucleotide sequence ID" value="XM_056190415.1"/>
</dbReference>
<evidence type="ECO:0000313" key="1">
    <source>
        <dbReference type="EMBL" id="KAJ8097312.1"/>
    </source>
</evidence>
<gene>
    <name evidence="1" type="ORF">POJ06DRAFT_29314</name>
</gene>
<keyword evidence="2" id="KW-1185">Reference proteome</keyword>
<dbReference type="AlphaFoldDB" id="A0AAD7VP45"/>
<comment type="caution">
    <text evidence="1">The sequence shown here is derived from an EMBL/GenBank/DDBJ whole genome shotgun (WGS) entry which is preliminary data.</text>
</comment>
<dbReference type="EMBL" id="JARPMG010000011">
    <property type="protein sequence ID" value="KAJ8097312.1"/>
    <property type="molecule type" value="Genomic_DNA"/>
</dbReference>
<dbReference type="GeneID" id="80885581"/>
<protein>
    <submittedName>
        <fullName evidence="1">Uncharacterized protein</fullName>
    </submittedName>
</protein>
<organism evidence="1 2">
    <name type="scientific">Lipomyces tetrasporus</name>
    <dbReference type="NCBI Taxonomy" id="54092"/>
    <lineage>
        <taxon>Eukaryota</taxon>
        <taxon>Fungi</taxon>
        <taxon>Dikarya</taxon>
        <taxon>Ascomycota</taxon>
        <taxon>Saccharomycotina</taxon>
        <taxon>Lipomycetes</taxon>
        <taxon>Lipomycetales</taxon>
        <taxon>Lipomycetaceae</taxon>
        <taxon>Lipomyces</taxon>
    </lineage>
</organism>